<name>D5EI02_CORAD</name>
<evidence type="ECO:0000256" key="8">
    <source>
        <dbReference type="ARBA" id="ARBA00022741"/>
    </source>
</evidence>
<comment type="pathway">
    <text evidence="2">Pyrimidine metabolism; UMP biosynthesis via salvage pathway; UMP from uracil: step 1/1.</text>
</comment>
<comment type="similarity">
    <text evidence="3">Belongs to the UPRTase family.</text>
</comment>
<dbReference type="InterPro" id="IPR050054">
    <property type="entry name" value="UPRTase/APRTase"/>
</dbReference>
<evidence type="ECO:0000256" key="5">
    <source>
        <dbReference type="ARBA" id="ARBA00022533"/>
    </source>
</evidence>
<dbReference type="UniPathway" id="UPA00574">
    <property type="reaction ID" value="UER00636"/>
</dbReference>
<dbReference type="HOGENOM" id="CLU_067096_2_2_0"/>
<evidence type="ECO:0000256" key="12">
    <source>
        <dbReference type="ARBA" id="ARBA00072146"/>
    </source>
</evidence>
<keyword evidence="7 15" id="KW-0808">Transferase</keyword>
<dbReference type="GO" id="GO:0006223">
    <property type="term" value="P:uracil salvage"/>
    <property type="evidence" value="ECO:0007669"/>
    <property type="project" value="InterPro"/>
</dbReference>
<keyword evidence="9" id="KW-0342">GTP-binding</keyword>
<dbReference type="Proteomes" id="UP000000925">
    <property type="component" value="Chromosome"/>
</dbReference>
<feature type="domain" description="Phosphoribosyltransferase" evidence="14">
    <location>
        <begin position="8"/>
        <end position="207"/>
    </location>
</feature>
<dbReference type="eggNOG" id="COG0035">
    <property type="taxonomic scope" value="Bacteria"/>
</dbReference>
<evidence type="ECO:0000313" key="15">
    <source>
        <dbReference type="EMBL" id="ADE56042.1"/>
    </source>
</evidence>
<evidence type="ECO:0000256" key="6">
    <source>
        <dbReference type="ARBA" id="ARBA00022676"/>
    </source>
</evidence>
<dbReference type="AlphaFoldDB" id="D5EI02"/>
<evidence type="ECO:0000256" key="4">
    <source>
        <dbReference type="ARBA" id="ARBA00011894"/>
    </source>
</evidence>
<gene>
    <name evidence="15" type="ordered locus">Caka_3029</name>
</gene>
<dbReference type="RefSeq" id="WP_013044758.1">
    <property type="nucleotide sequence ID" value="NC_014008.1"/>
</dbReference>
<evidence type="ECO:0000256" key="13">
    <source>
        <dbReference type="NCBIfam" id="TIGR01091"/>
    </source>
</evidence>
<evidence type="ECO:0000256" key="11">
    <source>
        <dbReference type="ARBA" id="ARBA00056901"/>
    </source>
</evidence>
<evidence type="ECO:0000256" key="9">
    <source>
        <dbReference type="ARBA" id="ARBA00023134"/>
    </source>
</evidence>
<dbReference type="Gene3D" id="3.40.50.2020">
    <property type="match status" value="1"/>
</dbReference>
<dbReference type="PANTHER" id="PTHR32315:SF4">
    <property type="entry name" value="URACIL PHOSPHORIBOSYLTRANSFERASE, CHLOROPLASTIC"/>
    <property type="match status" value="1"/>
</dbReference>
<comment type="function">
    <text evidence="11">Catalyzes the conversion of uracil and 5-phospho-alpha-D-ribose 1-diphosphate (PRPP) to UMP and diphosphate.</text>
</comment>
<evidence type="ECO:0000256" key="7">
    <source>
        <dbReference type="ARBA" id="ARBA00022679"/>
    </source>
</evidence>
<dbReference type="NCBIfam" id="NF001097">
    <property type="entry name" value="PRK00129.1"/>
    <property type="match status" value="1"/>
</dbReference>
<keyword evidence="16" id="KW-1185">Reference proteome</keyword>
<evidence type="ECO:0000313" key="16">
    <source>
        <dbReference type="Proteomes" id="UP000000925"/>
    </source>
</evidence>
<accession>D5EI02</accession>
<protein>
    <recommendedName>
        <fullName evidence="12 13">Uracil phosphoribosyltransferase</fullName>
        <ecNumber evidence="4 13">2.4.2.9</ecNumber>
    </recommendedName>
</protein>
<dbReference type="KEGG" id="caa:Caka_3029"/>
<reference evidence="15 16" key="1">
    <citation type="journal article" date="2010" name="Stand. Genomic Sci.">
        <title>Complete genome sequence of Coraliomargarita akajimensis type strain (04OKA010-24).</title>
        <authorList>
            <person name="Mavromatis K."/>
            <person name="Abt B."/>
            <person name="Brambilla E."/>
            <person name="Lapidus A."/>
            <person name="Copeland A."/>
            <person name="Deshpande S."/>
            <person name="Nolan M."/>
            <person name="Lucas S."/>
            <person name="Tice H."/>
            <person name="Cheng J.F."/>
            <person name="Han C."/>
            <person name="Detter J.C."/>
            <person name="Woyke T."/>
            <person name="Goodwin L."/>
            <person name="Pitluck S."/>
            <person name="Held B."/>
            <person name="Brettin T."/>
            <person name="Tapia R."/>
            <person name="Ivanova N."/>
            <person name="Mikhailova N."/>
            <person name="Pati A."/>
            <person name="Liolios K."/>
            <person name="Chen A."/>
            <person name="Palaniappan K."/>
            <person name="Land M."/>
            <person name="Hauser L."/>
            <person name="Chang Y.J."/>
            <person name="Jeffries C.D."/>
            <person name="Rohde M."/>
            <person name="Goker M."/>
            <person name="Bristow J."/>
            <person name="Eisen J.A."/>
            <person name="Markowitz V."/>
            <person name="Hugenholtz P."/>
            <person name="Klenk H.P."/>
            <person name="Kyrpides N.C."/>
        </authorList>
    </citation>
    <scope>NUCLEOTIDE SEQUENCE [LARGE SCALE GENOMIC DNA]</scope>
    <source>
        <strain evidence="16">DSM 45221 / IAM 15411 / JCM 23193 / KCTC 12865</strain>
    </source>
</reference>
<dbReference type="GO" id="GO:0044206">
    <property type="term" value="P:UMP salvage"/>
    <property type="evidence" value="ECO:0007669"/>
    <property type="project" value="UniProtKB-UniPathway"/>
</dbReference>
<proteinExistence type="inferred from homology"/>
<dbReference type="SUPFAM" id="SSF53271">
    <property type="entry name" value="PRTase-like"/>
    <property type="match status" value="1"/>
</dbReference>
<keyword evidence="6 15" id="KW-0328">Glycosyltransferase</keyword>
<evidence type="ECO:0000256" key="10">
    <source>
        <dbReference type="ARBA" id="ARBA00052919"/>
    </source>
</evidence>
<evidence type="ECO:0000256" key="2">
    <source>
        <dbReference type="ARBA" id="ARBA00005180"/>
    </source>
</evidence>
<dbReference type="InterPro" id="IPR000836">
    <property type="entry name" value="PRTase_dom"/>
</dbReference>
<dbReference type="EC" id="2.4.2.9" evidence="4 13"/>
<dbReference type="FunFam" id="3.40.50.2020:FF:000003">
    <property type="entry name" value="Uracil phosphoribosyltransferase"/>
    <property type="match status" value="1"/>
</dbReference>
<dbReference type="InterPro" id="IPR005765">
    <property type="entry name" value="UPRT"/>
</dbReference>
<organism evidence="15 16">
    <name type="scientific">Coraliomargarita akajimensis (strain DSM 45221 / IAM 15411 / JCM 23193 / KCTC 12865 / 04OKA010-24)</name>
    <dbReference type="NCBI Taxonomy" id="583355"/>
    <lineage>
        <taxon>Bacteria</taxon>
        <taxon>Pseudomonadati</taxon>
        <taxon>Verrucomicrobiota</taxon>
        <taxon>Opitutia</taxon>
        <taxon>Puniceicoccales</taxon>
        <taxon>Coraliomargaritaceae</taxon>
        <taxon>Coraliomargarita</taxon>
    </lineage>
</organism>
<dbReference type="GO" id="GO:0004845">
    <property type="term" value="F:uracil phosphoribosyltransferase activity"/>
    <property type="evidence" value="ECO:0007669"/>
    <property type="project" value="UniProtKB-UniRule"/>
</dbReference>
<keyword evidence="5" id="KW-0021">Allosteric enzyme</keyword>
<dbReference type="NCBIfam" id="TIGR01091">
    <property type="entry name" value="upp"/>
    <property type="match status" value="1"/>
</dbReference>
<dbReference type="EMBL" id="CP001998">
    <property type="protein sequence ID" value="ADE56042.1"/>
    <property type="molecule type" value="Genomic_DNA"/>
</dbReference>
<dbReference type="Pfam" id="PF14681">
    <property type="entry name" value="UPRTase"/>
    <property type="match status" value="1"/>
</dbReference>
<dbReference type="GO" id="GO:0005737">
    <property type="term" value="C:cytoplasm"/>
    <property type="evidence" value="ECO:0007669"/>
    <property type="project" value="UniProtKB-ARBA"/>
</dbReference>
<comment type="cofactor">
    <cofactor evidence="1">
        <name>Mg(2+)</name>
        <dbReference type="ChEBI" id="CHEBI:18420"/>
    </cofactor>
</comment>
<dbReference type="CDD" id="cd06223">
    <property type="entry name" value="PRTases_typeI"/>
    <property type="match status" value="1"/>
</dbReference>
<dbReference type="InterPro" id="IPR029057">
    <property type="entry name" value="PRTase-like"/>
</dbReference>
<keyword evidence="8" id="KW-0547">Nucleotide-binding</keyword>
<evidence type="ECO:0000259" key="14">
    <source>
        <dbReference type="Pfam" id="PF14681"/>
    </source>
</evidence>
<sequence>MSVVTLEAHPLVRHYVSILRDRETATAAFRQAASAVTQALILEASQQFKLESWSIETPLERYEAKRLKGTIVLVPILRAGLGMLDSCLNLLPSASVGFIGMERDEATAEARSYYAKMPDFASAEHTLVIDPMLATGGSAAQTIDALKAQGATSISMLCIIAAPEGVEALQDAHPDVSIVAGCIDRELDEKKYIRPGLGDFGDRLYCT</sequence>
<dbReference type="PANTHER" id="PTHR32315">
    <property type="entry name" value="ADENINE PHOSPHORIBOSYLTRANSFERASE"/>
    <property type="match status" value="1"/>
</dbReference>
<dbReference type="OrthoDB" id="9781675at2"/>
<evidence type="ECO:0000256" key="1">
    <source>
        <dbReference type="ARBA" id="ARBA00001946"/>
    </source>
</evidence>
<comment type="catalytic activity">
    <reaction evidence="10">
        <text>UMP + diphosphate = 5-phospho-alpha-D-ribose 1-diphosphate + uracil</text>
        <dbReference type="Rhea" id="RHEA:13017"/>
        <dbReference type="ChEBI" id="CHEBI:17568"/>
        <dbReference type="ChEBI" id="CHEBI:33019"/>
        <dbReference type="ChEBI" id="CHEBI:57865"/>
        <dbReference type="ChEBI" id="CHEBI:58017"/>
        <dbReference type="EC" id="2.4.2.9"/>
    </reaction>
</comment>
<evidence type="ECO:0000256" key="3">
    <source>
        <dbReference type="ARBA" id="ARBA00009516"/>
    </source>
</evidence>
<dbReference type="STRING" id="583355.Caka_3029"/>
<dbReference type="GO" id="GO:0005525">
    <property type="term" value="F:GTP binding"/>
    <property type="evidence" value="ECO:0007669"/>
    <property type="project" value="UniProtKB-KW"/>
</dbReference>